<evidence type="ECO:0000256" key="1">
    <source>
        <dbReference type="SAM" id="Phobius"/>
    </source>
</evidence>
<feature type="transmembrane region" description="Helical" evidence="1">
    <location>
        <begin position="21"/>
        <end position="40"/>
    </location>
</feature>
<dbReference type="Proteomes" id="UP000236047">
    <property type="component" value="Unassembled WGS sequence"/>
</dbReference>
<evidence type="ECO:0000313" key="2">
    <source>
        <dbReference type="EMBL" id="PNE41112.1"/>
    </source>
</evidence>
<dbReference type="AlphaFoldDB" id="A0A2N8PJB2"/>
<feature type="transmembrane region" description="Helical" evidence="1">
    <location>
        <begin position="60"/>
        <end position="80"/>
    </location>
</feature>
<dbReference type="EMBL" id="LJSN01000002">
    <property type="protein sequence ID" value="PNE41112.1"/>
    <property type="molecule type" value="Genomic_DNA"/>
</dbReference>
<reference evidence="3" key="1">
    <citation type="submission" date="2015-09" db="EMBL/GenBank/DDBJ databases">
        <authorList>
            <person name="Graham D.E."/>
            <person name="Mahan K.M."/>
            <person name="Klingeman D.M."/>
            <person name="Fida T."/>
            <person name="Giannone R.J."/>
            <person name="Hettich R.L."/>
            <person name="Parry R.J."/>
            <person name="Spain J.C."/>
        </authorList>
    </citation>
    <scope>NUCLEOTIDE SEQUENCE [LARGE SCALE GENOMIC DNA]</scope>
    <source>
        <strain evidence="3">JCM 4701</strain>
    </source>
</reference>
<evidence type="ECO:0008006" key="4">
    <source>
        <dbReference type="Google" id="ProtNLM"/>
    </source>
</evidence>
<organism evidence="2 3">
    <name type="scientific">Streptomyces noursei</name>
    <name type="common">Streptomyces albulus</name>
    <dbReference type="NCBI Taxonomy" id="1971"/>
    <lineage>
        <taxon>Bacteria</taxon>
        <taxon>Bacillati</taxon>
        <taxon>Actinomycetota</taxon>
        <taxon>Actinomycetes</taxon>
        <taxon>Kitasatosporales</taxon>
        <taxon>Streptomycetaceae</taxon>
        <taxon>Streptomyces</taxon>
    </lineage>
</organism>
<proteinExistence type="predicted"/>
<comment type="caution">
    <text evidence="2">The sequence shown here is derived from an EMBL/GenBank/DDBJ whole genome shotgun (WGS) entry which is preliminary data.</text>
</comment>
<sequence>MPKSRRSMPSPTSALRQLNRHGLLALRLSLGTVYVWFGALKAADCTPVGKLVRDAVPFTTPAWFVSAVGILEIVVGLWFLSGRRLKWLLPLFAAHMFSTFSVLVFLPGTAFQHATPWELTMTGEFVVKNLVLLSAGLFLCSHRDPSRGPEHEMRAAVRALRV</sequence>
<keyword evidence="1" id="KW-0472">Membrane</keyword>
<keyword evidence="1" id="KW-1133">Transmembrane helix</keyword>
<keyword evidence="3" id="KW-1185">Reference proteome</keyword>
<evidence type="ECO:0000313" key="3">
    <source>
        <dbReference type="Proteomes" id="UP000236047"/>
    </source>
</evidence>
<protein>
    <recommendedName>
        <fullName evidence="4">DoxX family protein</fullName>
    </recommendedName>
</protein>
<gene>
    <name evidence="2" type="ORF">AOB60_10340</name>
</gene>
<keyword evidence="1" id="KW-0812">Transmembrane</keyword>
<name>A0A2N8PJB2_STRNR</name>
<feature type="transmembrane region" description="Helical" evidence="1">
    <location>
        <begin position="87"/>
        <end position="107"/>
    </location>
</feature>
<accession>A0A2N8PJB2</accession>